<keyword evidence="3 5" id="KW-1133">Transmembrane helix</keyword>
<evidence type="ECO:0000313" key="6">
    <source>
        <dbReference type="EMBL" id="EHJ47999.1"/>
    </source>
</evidence>
<feature type="transmembrane region" description="Helical" evidence="5">
    <location>
        <begin position="87"/>
        <end position="114"/>
    </location>
</feature>
<keyword evidence="4 5" id="KW-0472">Membrane</keyword>
<dbReference type="Proteomes" id="UP000004662">
    <property type="component" value="Chromosome"/>
</dbReference>
<evidence type="ECO:0000256" key="5">
    <source>
        <dbReference type="SAM" id="Phobius"/>
    </source>
</evidence>
<keyword evidence="2 5" id="KW-0812">Transmembrane</keyword>
<feature type="transmembrane region" description="Helical" evidence="5">
    <location>
        <begin position="219"/>
        <end position="237"/>
    </location>
</feature>
<dbReference type="STRING" id="694327.DFW101_1993"/>
<gene>
    <name evidence="6" type="ORF">DFW101_1993</name>
</gene>
<evidence type="ECO:0000256" key="4">
    <source>
        <dbReference type="ARBA" id="ARBA00023136"/>
    </source>
</evidence>
<dbReference type="InterPro" id="IPR003339">
    <property type="entry name" value="ABC/ECF_trnsptr_transmembrane"/>
</dbReference>
<feature type="transmembrane region" description="Helical" evidence="5">
    <location>
        <begin position="32"/>
        <end position="50"/>
    </location>
</feature>
<keyword evidence="7" id="KW-1185">Reference proteome</keyword>
<proteinExistence type="predicted"/>
<dbReference type="AlphaFoldDB" id="G7Q6R4"/>
<dbReference type="HOGENOM" id="CLU_1178707_0_0_7"/>
<dbReference type="EMBL" id="CM001368">
    <property type="protein sequence ID" value="EHJ47999.1"/>
    <property type="molecule type" value="Genomic_DNA"/>
</dbReference>
<accession>G7Q6R4</accession>
<reference evidence="7" key="1">
    <citation type="journal article" date="2015" name="Genome Announc.">
        <title>High-Quality Draft Genome Sequence of Desulfovibrio carbinoliphilus FW-101-2B, an Organic Acid-Oxidizing Sulfate-Reducing Bacterium Isolated from Uranium(VI)-Contaminated Groundwater.</title>
        <authorList>
            <person name="Ramsay B.D."/>
            <person name="Hwang C."/>
            <person name="Woo H.L."/>
            <person name="Carroll S.L."/>
            <person name="Lucas S."/>
            <person name="Han J."/>
            <person name="Lapidus A.L."/>
            <person name="Cheng J.F."/>
            <person name="Goodwin L.A."/>
            <person name="Pitluck S."/>
            <person name="Peters L."/>
            <person name="Chertkov O."/>
            <person name="Held B."/>
            <person name="Detter J.C."/>
            <person name="Han C.S."/>
            <person name="Tapia R."/>
            <person name="Land M.L."/>
            <person name="Hauser L.J."/>
            <person name="Kyrpides N.C."/>
            <person name="Ivanova N.N."/>
            <person name="Mikhailova N."/>
            <person name="Pagani I."/>
            <person name="Woyke T."/>
            <person name="Arkin A.P."/>
            <person name="Dehal P."/>
            <person name="Chivian D."/>
            <person name="Criddle C.S."/>
            <person name="Wu W."/>
            <person name="Chakraborty R."/>
            <person name="Hazen T.C."/>
            <person name="Fields M.W."/>
        </authorList>
    </citation>
    <scope>NUCLEOTIDE SEQUENCE [LARGE SCALE GENOMIC DNA]</scope>
    <source>
        <strain evidence="7">FW-101-2B</strain>
    </source>
</reference>
<sequence>MLRSLRRAGAVSKFLFAISLCAFAFVCEDWRILAGIVAALAGLLLASGVWDRSVSLIFGVSVLGLPTLLCLFLLGGIEKASDWRQGLLLGLAWLGVFSLRLIIVLLADVLVVKWTSFSDMLLSLRSLGLPGKAVLFVSALTSLLPAMFAMSLRVVEVQRARGFEARRLVRPSQFLPLFVPVFLAQMRRASELALSLELRGLAGDGPGAAVRNPACFGDAFFWLVAVLPWSGFVWRWLGPGA</sequence>
<feature type="transmembrane region" description="Helical" evidence="5">
    <location>
        <begin position="6"/>
        <end position="25"/>
    </location>
</feature>
<comment type="subcellular location">
    <subcellularLocation>
        <location evidence="1">Membrane</location>
        <topology evidence="1">Multi-pass membrane protein</topology>
    </subcellularLocation>
</comment>
<evidence type="ECO:0000256" key="1">
    <source>
        <dbReference type="ARBA" id="ARBA00004141"/>
    </source>
</evidence>
<feature type="transmembrane region" description="Helical" evidence="5">
    <location>
        <begin position="56"/>
        <end position="75"/>
    </location>
</feature>
<name>G7Q6R4_9BACT</name>
<protein>
    <submittedName>
        <fullName evidence="6">Cobalt transport protein</fullName>
    </submittedName>
</protein>
<organism evidence="6 7">
    <name type="scientific">Solidesulfovibrio carbinoliphilus subsp. oakridgensis</name>
    <dbReference type="NCBI Taxonomy" id="694327"/>
    <lineage>
        <taxon>Bacteria</taxon>
        <taxon>Pseudomonadati</taxon>
        <taxon>Thermodesulfobacteriota</taxon>
        <taxon>Desulfovibrionia</taxon>
        <taxon>Desulfovibrionales</taxon>
        <taxon>Desulfovibrionaceae</taxon>
        <taxon>Solidesulfovibrio</taxon>
    </lineage>
</organism>
<evidence type="ECO:0000313" key="7">
    <source>
        <dbReference type="Proteomes" id="UP000004662"/>
    </source>
</evidence>
<dbReference type="RefSeq" id="WP_009181384.1">
    <property type="nucleotide sequence ID" value="NZ_CM001368.1"/>
</dbReference>
<feature type="transmembrane region" description="Helical" evidence="5">
    <location>
        <begin position="134"/>
        <end position="155"/>
    </location>
</feature>
<dbReference type="Pfam" id="PF02361">
    <property type="entry name" value="CbiQ"/>
    <property type="match status" value="1"/>
</dbReference>
<evidence type="ECO:0000256" key="2">
    <source>
        <dbReference type="ARBA" id="ARBA00022692"/>
    </source>
</evidence>
<dbReference type="CDD" id="cd16914">
    <property type="entry name" value="EcfT"/>
    <property type="match status" value="1"/>
</dbReference>
<dbReference type="GO" id="GO:0005886">
    <property type="term" value="C:plasma membrane"/>
    <property type="evidence" value="ECO:0007669"/>
    <property type="project" value="UniProtKB-ARBA"/>
</dbReference>
<dbReference type="eggNOG" id="COG0619">
    <property type="taxonomic scope" value="Bacteria"/>
</dbReference>
<evidence type="ECO:0000256" key="3">
    <source>
        <dbReference type="ARBA" id="ARBA00022989"/>
    </source>
</evidence>
<dbReference type="OrthoDB" id="5451485at2"/>